<gene>
    <name evidence="2" type="ORF">MELIAE_LOCUS6036</name>
</gene>
<evidence type="ECO:0000313" key="2">
    <source>
        <dbReference type="EMBL" id="CAH0554444.1"/>
    </source>
</evidence>
<protein>
    <submittedName>
        <fullName evidence="2">Uncharacterized protein</fullName>
    </submittedName>
</protein>
<dbReference type="OrthoDB" id="6783374at2759"/>
<proteinExistence type="predicted"/>
<dbReference type="AlphaFoldDB" id="A0A9P0FHF0"/>
<organism evidence="2 3">
    <name type="scientific">Brassicogethes aeneus</name>
    <name type="common">Rape pollen beetle</name>
    <name type="synonym">Meligethes aeneus</name>
    <dbReference type="NCBI Taxonomy" id="1431903"/>
    <lineage>
        <taxon>Eukaryota</taxon>
        <taxon>Metazoa</taxon>
        <taxon>Ecdysozoa</taxon>
        <taxon>Arthropoda</taxon>
        <taxon>Hexapoda</taxon>
        <taxon>Insecta</taxon>
        <taxon>Pterygota</taxon>
        <taxon>Neoptera</taxon>
        <taxon>Endopterygota</taxon>
        <taxon>Coleoptera</taxon>
        <taxon>Polyphaga</taxon>
        <taxon>Cucujiformia</taxon>
        <taxon>Nitidulidae</taxon>
        <taxon>Meligethinae</taxon>
        <taxon>Brassicogethes</taxon>
    </lineage>
</organism>
<evidence type="ECO:0000256" key="1">
    <source>
        <dbReference type="SAM" id="MobiDB-lite"/>
    </source>
</evidence>
<accession>A0A9P0FHF0</accession>
<name>A0A9P0FHF0_BRAAE</name>
<feature type="region of interest" description="Disordered" evidence="1">
    <location>
        <begin position="165"/>
        <end position="187"/>
    </location>
</feature>
<feature type="compositionally biased region" description="Basic and acidic residues" evidence="1">
    <location>
        <begin position="166"/>
        <end position="187"/>
    </location>
</feature>
<dbReference type="Proteomes" id="UP001154078">
    <property type="component" value="Chromosome 4"/>
</dbReference>
<sequence>MMHSSSTYKKDDGILQCLNLEEKTLIKISDPKPRSYRFPHFRKRNPKTCQELLKLSMLSLINFCRVGLGMTTAIASVTNDSLYNEIKAKSDEMPEMQREQDNDMLGVPKQNQNLPPPVHRLSEYHNGGFRTVPAYWPNRFSRSDIYNGIIVDNEQRDVFNVRPKRQNAEECQENKTDEIQGIPKPKDNDSKPFWGIMDIITDTKLSFFGRIFGNDVSSTTEDPATLNTLGQVRDTSFFQVVKSTLTKLQNKENPYLMIILGGELVDLSNKESQLVQSIKHVIENEMCNNTMIVVTGMCPNQEDDVTCNQKKSGDNEMNNDGQVVKMGEGVGENDEGPSIPVLAKGPNTDKLSQCTELYDVPITMKAILMDLQAPSDSTNPRKKRSIIRNIHKRKLFSKGRNIESSLTKWLASYLLITILFLL</sequence>
<evidence type="ECO:0000313" key="3">
    <source>
        <dbReference type="Proteomes" id="UP001154078"/>
    </source>
</evidence>
<reference evidence="2" key="1">
    <citation type="submission" date="2021-12" db="EMBL/GenBank/DDBJ databases">
        <authorList>
            <person name="King R."/>
        </authorList>
    </citation>
    <scope>NUCLEOTIDE SEQUENCE</scope>
</reference>
<keyword evidence="3" id="KW-1185">Reference proteome</keyword>
<dbReference type="EMBL" id="OV121135">
    <property type="protein sequence ID" value="CAH0554444.1"/>
    <property type="molecule type" value="Genomic_DNA"/>
</dbReference>